<dbReference type="Proteomes" id="UP001055437">
    <property type="component" value="Chromosome"/>
</dbReference>
<dbReference type="PROSITE" id="PS50893">
    <property type="entry name" value="ABC_TRANSPORTER_2"/>
    <property type="match status" value="1"/>
</dbReference>
<evidence type="ECO:0000256" key="1">
    <source>
        <dbReference type="ARBA" id="ARBA00022741"/>
    </source>
</evidence>
<dbReference type="PANTHER" id="PTHR43158:SF5">
    <property type="entry name" value="ABC TRANSPORTER, ATP-BINDING PROTEIN"/>
    <property type="match status" value="1"/>
</dbReference>
<evidence type="ECO:0000259" key="3">
    <source>
        <dbReference type="PROSITE" id="PS50893"/>
    </source>
</evidence>
<keyword evidence="2 4" id="KW-0067">ATP-binding</keyword>
<dbReference type="GO" id="GO:0005524">
    <property type="term" value="F:ATP binding"/>
    <property type="evidence" value="ECO:0007669"/>
    <property type="project" value="UniProtKB-KW"/>
</dbReference>
<dbReference type="InterPro" id="IPR003439">
    <property type="entry name" value="ABC_transporter-like_ATP-bd"/>
</dbReference>
<keyword evidence="1" id="KW-0547">Nucleotide-binding</keyword>
<dbReference type="InterPro" id="IPR003593">
    <property type="entry name" value="AAA+_ATPase"/>
</dbReference>
<sequence length="290" mass="33270">MNNIEIKNISKSYGNKTVLDNISLTIEEGKIYGLLGCNGAGKTTLLNAITNRTFIDKGEILINGQNIYENDNAISKVYYMTEKNLIPDDMKINDIFKYTKDFYPNFDIEYANILSNKFKLNTNKRIKELSTGYRSICKLITCLSSGANFLFFDEPVLGLDAKHRDMFYKELLSLYTEKQNTIIISTHIIEEISDLLERVIILNNSKIIENENVEDLLSRAYAVSGKDNLIDKYIVDKNVIAIDVLGSFKKATILQEKTKEDLNYIKELQLEVNKVELQKLFINLTDKEEI</sequence>
<reference evidence="5" key="2">
    <citation type="submission" date="2022-06" db="EMBL/GenBank/DDBJ databases">
        <authorList>
            <person name="Holder M.E."/>
            <person name="Ajami N.J."/>
            <person name="Petrosino J.F."/>
        </authorList>
    </citation>
    <scope>NUCLEOTIDE SEQUENCE</scope>
    <source>
        <strain evidence="5">RMA 8861</strain>
    </source>
</reference>
<organism evidence="4 6">
    <name type="scientific">Clostridium septicum</name>
    <dbReference type="NCBI Taxonomy" id="1504"/>
    <lineage>
        <taxon>Bacteria</taxon>
        <taxon>Bacillati</taxon>
        <taxon>Bacillota</taxon>
        <taxon>Clostridia</taxon>
        <taxon>Eubacteriales</taxon>
        <taxon>Clostridiaceae</taxon>
        <taxon>Clostridium</taxon>
    </lineage>
</organism>
<dbReference type="EMBL" id="CP099799">
    <property type="protein sequence ID" value="USS00297.1"/>
    <property type="molecule type" value="Genomic_DNA"/>
</dbReference>
<dbReference type="Gene3D" id="3.40.50.300">
    <property type="entry name" value="P-loop containing nucleotide triphosphate hydrolases"/>
    <property type="match status" value="1"/>
</dbReference>
<evidence type="ECO:0000313" key="5">
    <source>
        <dbReference type="EMBL" id="USS00297.1"/>
    </source>
</evidence>
<evidence type="ECO:0000313" key="6">
    <source>
        <dbReference type="Proteomes" id="UP000280586"/>
    </source>
</evidence>
<feature type="domain" description="ABC transporter" evidence="3">
    <location>
        <begin position="4"/>
        <end position="229"/>
    </location>
</feature>
<accession>A0A9N7PIH7</accession>
<proteinExistence type="predicted"/>
<name>A0A9N7PIH7_CLOSE</name>
<dbReference type="RefSeq" id="WP_120140520.1">
    <property type="nucleotide sequence ID" value="NZ_CP023671.1"/>
</dbReference>
<dbReference type="GO" id="GO:0016887">
    <property type="term" value="F:ATP hydrolysis activity"/>
    <property type="evidence" value="ECO:0007669"/>
    <property type="project" value="InterPro"/>
</dbReference>
<keyword evidence="7" id="KW-1185">Reference proteome</keyword>
<dbReference type="GeneID" id="303559893"/>
<dbReference type="SUPFAM" id="SSF52540">
    <property type="entry name" value="P-loop containing nucleoside triphosphate hydrolases"/>
    <property type="match status" value="1"/>
</dbReference>
<dbReference type="Proteomes" id="UP000280586">
    <property type="component" value="Chromosome"/>
</dbReference>
<protein>
    <submittedName>
        <fullName evidence="4 5">ABC transporter ATP-binding protein</fullName>
    </submittedName>
</protein>
<gene>
    <name evidence="4" type="ORF">CP523_04230</name>
    <name evidence="5" type="ORF">NH397_12475</name>
</gene>
<evidence type="ECO:0000256" key="2">
    <source>
        <dbReference type="ARBA" id="ARBA00022840"/>
    </source>
</evidence>
<dbReference type="PANTHER" id="PTHR43158">
    <property type="entry name" value="SKFA PEPTIDE EXPORT ATP-BINDING PROTEIN SKFE"/>
    <property type="match status" value="1"/>
</dbReference>
<dbReference type="AlphaFoldDB" id="A0A9N7PIH7"/>
<evidence type="ECO:0000313" key="7">
    <source>
        <dbReference type="Proteomes" id="UP001055437"/>
    </source>
</evidence>
<dbReference type="Pfam" id="PF00005">
    <property type="entry name" value="ABC_tran"/>
    <property type="match status" value="1"/>
</dbReference>
<dbReference type="EMBL" id="CP023671">
    <property type="protein sequence ID" value="AYE33735.1"/>
    <property type="molecule type" value="Genomic_DNA"/>
</dbReference>
<reference evidence="4 6" key="1">
    <citation type="submission" date="2017-09" db="EMBL/GenBank/DDBJ databases">
        <authorList>
            <person name="Thomas P."/>
            <person name="Seyboldt C."/>
        </authorList>
    </citation>
    <scope>NUCLEOTIDE SEQUENCE [LARGE SCALE GENOMIC DNA]</scope>
    <source>
        <strain evidence="4 6">DSM 7534</strain>
    </source>
</reference>
<dbReference type="InterPro" id="IPR027417">
    <property type="entry name" value="P-loop_NTPase"/>
</dbReference>
<dbReference type="KEGG" id="csep:CP523_04230"/>
<evidence type="ECO:0000313" key="4">
    <source>
        <dbReference type="EMBL" id="AYE33735.1"/>
    </source>
</evidence>
<dbReference type="SMART" id="SM00382">
    <property type="entry name" value="AAA"/>
    <property type="match status" value="1"/>
</dbReference>
<dbReference type="CDD" id="cd03230">
    <property type="entry name" value="ABC_DR_subfamily_A"/>
    <property type="match status" value="1"/>
</dbReference>